<comment type="caution">
    <text evidence="4">The sequence shown here is derived from an EMBL/GenBank/DDBJ whole genome shotgun (WGS) entry which is preliminary data.</text>
</comment>
<dbReference type="InterPro" id="IPR016187">
    <property type="entry name" value="CTDL_fold"/>
</dbReference>
<evidence type="ECO:0000313" key="4">
    <source>
        <dbReference type="EMBL" id="OQX03388.1"/>
    </source>
</evidence>
<dbReference type="Gene3D" id="3.90.1580.10">
    <property type="entry name" value="paralog of FGE (formylglycine-generating enzyme)"/>
    <property type="match status" value="1"/>
</dbReference>
<dbReference type="AlphaFoldDB" id="A0A1Y1QDT5"/>
<dbReference type="EMBL" id="MTEJ01000411">
    <property type="protein sequence ID" value="OQX03388.1"/>
    <property type="molecule type" value="Genomic_DNA"/>
</dbReference>
<dbReference type="Gene3D" id="3.40.50.300">
    <property type="entry name" value="P-loop containing nucleotide triphosphate hydrolases"/>
    <property type="match status" value="1"/>
</dbReference>
<dbReference type="InterPro" id="IPR042095">
    <property type="entry name" value="SUMF_sf"/>
</dbReference>
<name>A0A1Y1QDT5_9GAMM</name>
<keyword evidence="1" id="KW-0812">Transmembrane</keyword>
<dbReference type="InterPro" id="IPR027417">
    <property type="entry name" value="P-loop_NTPase"/>
</dbReference>
<proteinExistence type="predicted"/>
<reference evidence="4 5" key="1">
    <citation type="submission" date="2017-01" db="EMBL/GenBank/DDBJ databases">
        <title>Novel large sulfur bacteria in the metagenomes of groundwater-fed chemosynthetic microbial mats in the Lake Huron basin.</title>
        <authorList>
            <person name="Sharrar A.M."/>
            <person name="Flood B.E."/>
            <person name="Bailey J.V."/>
            <person name="Jones D.S."/>
            <person name="Biddanda B."/>
            <person name="Ruberg S.A."/>
            <person name="Marcus D.N."/>
            <person name="Dick G.J."/>
        </authorList>
    </citation>
    <scope>NUCLEOTIDE SEQUENCE [LARGE SCALE GENOMIC DNA]</scope>
    <source>
        <strain evidence="4">A8</strain>
    </source>
</reference>
<dbReference type="GO" id="GO:0120147">
    <property type="term" value="F:formylglycine-generating oxidase activity"/>
    <property type="evidence" value="ECO:0007669"/>
    <property type="project" value="TreeGrafter"/>
</dbReference>
<feature type="domain" description="Sulfatase-modifying factor enzyme-like" evidence="2">
    <location>
        <begin position="429"/>
        <end position="684"/>
    </location>
</feature>
<dbReference type="Pfam" id="PF20703">
    <property type="entry name" value="nSTAND1"/>
    <property type="match status" value="1"/>
</dbReference>
<keyword evidence="1" id="KW-1133">Transmembrane helix</keyword>
<evidence type="ECO:0000313" key="5">
    <source>
        <dbReference type="Proteomes" id="UP000192491"/>
    </source>
</evidence>
<sequence length="690" mass="78873">MGEQGKFFGREADKAILVDKVLGSRLTLLFAASGVGKSSLLQAAVIPHLTAATGENLTVVCNTDWVSEPLARLREMIEAAGLLPSGTRLEGETLTEWLEFCGLFVRRPPLVLILDQFEEFFRYQRHAAAFRPFIEQLAAVITDSRLLVSVVISMREDFAMELNAFKPQLPTLLFENFYRLEKLNKKAATQAILDPVRQLGCDYEPALLQRLLEDLKDRKREQGELPHQTPAVGLETIDPPYLQIVCAYLWQLKGEKETVLRLASYEKAGGIDGILNYFLDHALTRLSSGEKQLASRAFDYLAAQRGLKMAYPLDVLARILKVAQAKLGNVLAKLATGDMRILRDQEREEVVWYELYHDMFSDSIEKWNNRWKVLRLKHQRWVMGGALAILLAVLVDSFLWIYRNNFPADYLFQEQKFRLMNWDLLPKPYPEMVEIPASEGEFQSGELDKDFGEMANRSLKEQGTYNSQNFGYPSITVSVPVPFAIGKHEISYEQYDYYVWQQRRSGKNKDELIYPTGATRDNGRGNRAITQVSWDEAVAYTQWLSEKIKQEYRLPTEVEWEYAARAGIKTPYWWGDKAEGLNKANCDGCGSEWDNMLIAPIDSFAENPWGLKNTSGNVWEWTCSEWKPELGDNAKQCAGKDASSVRRVIRGGSWYDDPDWVRSSARNGGTTDYRYNLVGFRVLRFSRQDN</sequence>
<protein>
    <submittedName>
        <fullName evidence="4">Uncharacterized protein</fullName>
    </submittedName>
</protein>
<dbReference type="InterPro" id="IPR005532">
    <property type="entry name" value="SUMF_dom"/>
</dbReference>
<accession>A0A1Y1QDT5</accession>
<dbReference type="PANTHER" id="PTHR23150:SF35">
    <property type="entry name" value="BLL6746 PROTEIN"/>
    <property type="match status" value="1"/>
</dbReference>
<dbReference type="Pfam" id="PF03781">
    <property type="entry name" value="FGE-sulfatase"/>
    <property type="match status" value="1"/>
</dbReference>
<feature type="domain" description="Novel STAND NTPase 1" evidence="3">
    <location>
        <begin position="4"/>
        <end position="360"/>
    </location>
</feature>
<feature type="transmembrane region" description="Helical" evidence="1">
    <location>
        <begin position="381"/>
        <end position="402"/>
    </location>
</feature>
<organism evidence="4 5">
    <name type="scientific">Thiothrix lacustris</name>
    <dbReference type="NCBI Taxonomy" id="525917"/>
    <lineage>
        <taxon>Bacteria</taxon>
        <taxon>Pseudomonadati</taxon>
        <taxon>Pseudomonadota</taxon>
        <taxon>Gammaproteobacteria</taxon>
        <taxon>Thiotrichales</taxon>
        <taxon>Thiotrichaceae</taxon>
        <taxon>Thiothrix</taxon>
    </lineage>
</organism>
<evidence type="ECO:0000259" key="3">
    <source>
        <dbReference type="Pfam" id="PF20703"/>
    </source>
</evidence>
<dbReference type="Proteomes" id="UP000192491">
    <property type="component" value="Unassembled WGS sequence"/>
</dbReference>
<dbReference type="SUPFAM" id="SSF52540">
    <property type="entry name" value="P-loop containing nucleoside triphosphate hydrolases"/>
    <property type="match status" value="1"/>
</dbReference>
<evidence type="ECO:0000256" key="1">
    <source>
        <dbReference type="SAM" id="Phobius"/>
    </source>
</evidence>
<dbReference type="InterPro" id="IPR051043">
    <property type="entry name" value="Sulfatase_Mod_Factor_Kinase"/>
</dbReference>
<dbReference type="SUPFAM" id="SSF56436">
    <property type="entry name" value="C-type lectin-like"/>
    <property type="match status" value="1"/>
</dbReference>
<dbReference type="PANTHER" id="PTHR23150">
    <property type="entry name" value="SULFATASE MODIFYING FACTOR 1, 2"/>
    <property type="match status" value="1"/>
</dbReference>
<dbReference type="InterPro" id="IPR049052">
    <property type="entry name" value="nSTAND1"/>
</dbReference>
<gene>
    <name evidence="4" type="ORF">BWK73_39715</name>
</gene>
<evidence type="ECO:0000259" key="2">
    <source>
        <dbReference type="Pfam" id="PF03781"/>
    </source>
</evidence>
<keyword evidence="1" id="KW-0472">Membrane</keyword>